<dbReference type="Proteomes" id="UP000825935">
    <property type="component" value="Chromosome 1"/>
</dbReference>
<accession>A0A8T2VGJ7</accession>
<dbReference type="PANTHER" id="PTHR46148">
    <property type="entry name" value="CHROMO DOMAIN-CONTAINING PROTEIN"/>
    <property type="match status" value="1"/>
</dbReference>
<proteinExistence type="predicted"/>
<sequence>MPLALTHDSTLARSDPNCDAFLDQWKAKLEEAKCSLQQSKECMARYANKKRRPIKDLQVGDLVLVSAHNITLPKNITHKFNHRYYGPYKVEKRINKVTYSLELPDNIEFHNAFHVSLLKRFKHDSTYGHEVLVLHDGENQFELKAILRDRHTRDGSQFLNKYKGLPSVDADWLPVDTFGPDHPVV</sequence>
<name>A0A8T2VGJ7_CERRI</name>
<protein>
    <recommendedName>
        <fullName evidence="1">Tf2-1-like SH3-like domain-containing protein</fullName>
    </recommendedName>
</protein>
<comment type="caution">
    <text evidence="2">The sequence shown here is derived from an EMBL/GenBank/DDBJ whole genome shotgun (WGS) entry which is preliminary data.</text>
</comment>
<dbReference type="OrthoDB" id="2020640at2759"/>
<evidence type="ECO:0000259" key="1">
    <source>
        <dbReference type="Pfam" id="PF24626"/>
    </source>
</evidence>
<feature type="domain" description="Tf2-1-like SH3-like" evidence="1">
    <location>
        <begin position="60"/>
        <end position="121"/>
    </location>
</feature>
<evidence type="ECO:0000313" key="3">
    <source>
        <dbReference type="Proteomes" id="UP000825935"/>
    </source>
</evidence>
<keyword evidence="3" id="KW-1185">Reference proteome</keyword>
<dbReference type="EMBL" id="CM035406">
    <property type="protein sequence ID" value="KAH7446238.1"/>
    <property type="molecule type" value="Genomic_DNA"/>
</dbReference>
<organism evidence="2 3">
    <name type="scientific">Ceratopteris richardii</name>
    <name type="common">Triangle waterfern</name>
    <dbReference type="NCBI Taxonomy" id="49495"/>
    <lineage>
        <taxon>Eukaryota</taxon>
        <taxon>Viridiplantae</taxon>
        <taxon>Streptophyta</taxon>
        <taxon>Embryophyta</taxon>
        <taxon>Tracheophyta</taxon>
        <taxon>Polypodiopsida</taxon>
        <taxon>Polypodiidae</taxon>
        <taxon>Polypodiales</taxon>
        <taxon>Pteridineae</taxon>
        <taxon>Pteridaceae</taxon>
        <taxon>Parkerioideae</taxon>
        <taxon>Ceratopteris</taxon>
    </lineage>
</organism>
<dbReference type="InterPro" id="IPR016197">
    <property type="entry name" value="Chromo-like_dom_sf"/>
</dbReference>
<dbReference type="SUPFAM" id="SSF54160">
    <property type="entry name" value="Chromo domain-like"/>
    <property type="match status" value="1"/>
</dbReference>
<dbReference type="AlphaFoldDB" id="A0A8T2VGJ7"/>
<gene>
    <name evidence="2" type="ORF">KP509_01G046400</name>
</gene>
<dbReference type="InterPro" id="IPR056924">
    <property type="entry name" value="SH3_Tf2-1"/>
</dbReference>
<dbReference type="Pfam" id="PF24626">
    <property type="entry name" value="SH3_Tf2-1"/>
    <property type="match status" value="1"/>
</dbReference>
<reference evidence="2" key="1">
    <citation type="submission" date="2021-08" db="EMBL/GenBank/DDBJ databases">
        <title>WGS assembly of Ceratopteris richardii.</title>
        <authorList>
            <person name="Marchant D.B."/>
            <person name="Chen G."/>
            <person name="Jenkins J."/>
            <person name="Shu S."/>
            <person name="Leebens-Mack J."/>
            <person name="Grimwood J."/>
            <person name="Schmutz J."/>
            <person name="Soltis P."/>
            <person name="Soltis D."/>
            <person name="Chen Z.-H."/>
        </authorList>
    </citation>
    <scope>NUCLEOTIDE SEQUENCE</scope>
    <source>
        <strain evidence="2">Whitten #5841</strain>
        <tissue evidence="2">Leaf</tissue>
    </source>
</reference>
<evidence type="ECO:0000313" key="2">
    <source>
        <dbReference type="EMBL" id="KAH7446238.1"/>
    </source>
</evidence>
<dbReference type="PANTHER" id="PTHR46148:SF52">
    <property type="entry name" value="OS04G0603800 PROTEIN"/>
    <property type="match status" value="1"/>
</dbReference>